<name>A0AAJ5QLU1_9GAMM</name>
<organism evidence="1 2">
    <name type="scientific">Pantoea piersonii</name>
    <dbReference type="NCBI Taxonomy" id="2364647"/>
    <lineage>
        <taxon>Bacteria</taxon>
        <taxon>Pseudomonadati</taxon>
        <taxon>Pseudomonadota</taxon>
        <taxon>Gammaproteobacteria</taxon>
        <taxon>Enterobacterales</taxon>
        <taxon>Erwiniaceae</taxon>
        <taxon>Pantoea</taxon>
    </lineage>
</organism>
<keyword evidence="2" id="KW-1185">Reference proteome</keyword>
<dbReference type="RefSeq" id="WP_269950010.1">
    <property type="nucleotide sequence ID" value="NZ_CP104758.1"/>
</dbReference>
<evidence type="ECO:0000313" key="2">
    <source>
        <dbReference type="Proteomes" id="UP001211544"/>
    </source>
</evidence>
<gene>
    <name evidence="1" type="ORF">N5580_05130</name>
</gene>
<dbReference type="KEGG" id="kpie:N5580_05130"/>
<dbReference type="AlphaFoldDB" id="A0AAJ5QLU1"/>
<evidence type="ECO:0000313" key="1">
    <source>
        <dbReference type="EMBL" id="WBG91929.1"/>
    </source>
</evidence>
<proteinExistence type="predicted"/>
<reference evidence="1 2" key="1">
    <citation type="journal article" date="2022" name="J Glob Antimicrob Resist">
        <title>First complete genome of a multidrug resistant strain of the novel human pathogen Kalamiella piersonii (GABEKP28) identified in human saliva.</title>
        <authorList>
            <person name="McDonagh F."/>
            <person name="Singh N.K."/>
            <person name="Venkateswaran K."/>
            <person name="Lonappan A.M."/>
            <person name="Hallahan B."/>
            <person name="Tuohy A."/>
            <person name="Burke L."/>
            <person name="Kovarova A."/>
            <person name="Miliotis G."/>
        </authorList>
    </citation>
    <scope>NUCLEOTIDE SEQUENCE [LARGE SCALE GENOMIC DNA]</scope>
    <source>
        <strain evidence="1 2">GABEKP28</strain>
    </source>
</reference>
<protein>
    <submittedName>
        <fullName evidence="1">Uncharacterized protein</fullName>
    </submittedName>
</protein>
<dbReference type="Proteomes" id="UP001211544">
    <property type="component" value="Chromosome"/>
</dbReference>
<dbReference type="EMBL" id="CP104758">
    <property type="protein sequence ID" value="WBG91929.1"/>
    <property type="molecule type" value="Genomic_DNA"/>
</dbReference>
<accession>A0AAJ5QLU1</accession>
<sequence length="45" mass="5267">MPQHRLFMRWAAGMAGAFFWRAAFSESECVFDEAACFRIIERLLP</sequence>